<organism evidence="2 3">
    <name type="scientific">Roseibium aggregatum (strain ATCC 25650 / DSM 13394 / JCM 20685 / NBRC 16684 / NCIMB 2208 / IAM 12614 / B1)</name>
    <name type="common">Stappia aggregata</name>
    <dbReference type="NCBI Taxonomy" id="384765"/>
    <lineage>
        <taxon>Bacteria</taxon>
        <taxon>Pseudomonadati</taxon>
        <taxon>Pseudomonadota</taxon>
        <taxon>Alphaproteobacteria</taxon>
        <taxon>Hyphomicrobiales</taxon>
        <taxon>Stappiaceae</taxon>
        <taxon>Roseibium</taxon>
    </lineage>
</organism>
<dbReference type="InterPro" id="IPR008990">
    <property type="entry name" value="Elect_transpt_acc-like_dom_sf"/>
</dbReference>
<evidence type="ECO:0000313" key="2">
    <source>
        <dbReference type="EMBL" id="EAV46028.1"/>
    </source>
</evidence>
<evidence type="ECO:0000313" key="3">
    <source>
        <dbReference type="Proteomes" id="UP000004848"/>
    </source>
</evidence>
<dbReference type="Pfam" id="PF21006">
    <property type="entry name" value="NHase_beta_N"/>
    <property type="match status" value="1"/>
</dbReference>
<comment type="caution">
    <text evidence="2">The sequence shown here is derived from an EMBL/GenBank/DDBJ whole genome shotgun (WGS) entry which is preliminary data.</text>
</comment>
<sequence length="116" mass="12489">MPAEYLATPRLPLDEDGGPVFSAPWEARIFAMTVKAHEAGVFTWGEWAEALGAELAKDGDGSGETESYYDRWLAAFETLLTAKNVAAAGQLADLRKAWDKAAKATPHGKPIVLENA</sequence>
<dbReference type="InterPro" id="IPR023808">
    <property type="entry name" value="Nitrile_Hydratase_acc_put"/>
</dbReference>
<accession>A0NLT3</accession>
<dbReference type="EMBL" id="AAUW01000001">
    <property type="protein sequence ID" value="EAV46028.1"/>
    <property type="molecule type" value="Genomic_DNA"/>
</dbReference>
<dbReference type="InterPro" id="IPR042262">
    <property type="entry name" value="CN_hydtase_beta_C"/>
</dbReference>
<protein>
    <recommendedName>
        <fullName evidence="1">Nitrile hydratase beta subunit-like N-terminal domain-containing protein</fullName>
    </recommendedName>
</protein>
<dbReference type="AlphaFoldDB" id="A0NLT3"/>
<gene>
    <name evidence="2" type="ORF">SIAM614_09378</name>
</gene>
<dbReference type="NCBIfam" id="TIGR03889">
    <property type="entry name" value="nitrile_acc"/>
    <property type="match status" value="1"/>
</dbReference>
<proteinExistence type="predicted"/>
<feature type="domain" description="Nitrile hydratase beta subunit-like N-terminal" evidence="1">
    <location>
        <begin position="17"/>
        <end position="100"/>
    </location>
</feature>
<name>A0NLT3_ROSAI</name>
<dbReference type="InterPro" id="IPR049054">
    <property type="entry name" value="CN_hydtase_beta-like_N"/>
</dbReference>
<dbReference type="Proteomes" id="UP000004848">
    <property type="component" value="Unassembled WGS sequence"/>
</dbReference>
<dbReference type="Gene3D" id="1.10.472.20">
    <property type="entry name" value="Nitrile hydratase, beta subunit"/>
    <property type="match status" value="1"/>
</dbReference>
<reference evidence="2 3" key="1">
    <citation type="submission" date="2006-05" db="EMBL/GenBank/DDBJ databases">
        <authorList>
            <person name="King G."/>
            <person name="Ferriera S."/>
            <person name="Johnson J."/>
            <person name="Kravitz S."/>
            <person name="Beeson K."/>
            <person name="Sutton G."/>
            <person name="Rogers Y.-H."/>
            <person name="Friedman R."/>
            <person name="Frazier M."/>
            <person name="Venter J.C."/>
        </authorList>
    </citation>
    <scope>NUCLEOTIDE SEQUENCE [LARGE SCALE GENOMIC DNA]</scope>
    <source>
        <strain evidence="3">ATCC 25650 / DSM 13394 / JCM 20685 / NBRC 16684 / NCIMB 2208 / IAM 12614 / B1</strain>
    </source>
</reference>
<dbReference type="eggNOG" id="ENOG5032YC0">
    <property type="taxonomic scope" value="Bacteria"/>
</dbReference>
<dbReference type="SUPFAM" id="SSF50090">
    <property type="entry name" value="Electron transport accessory proteins"/>
    <property type="match status" value="1"/>
</dbReference>
<evidence type="ECO:0000259" key="1">
    <source>
        <dbReference type="Pfam" id="PF21006"/>
    </source>
</evidence>